<feature type="region of interest" description="Disordered" evidence="1">
    <location>
        <begin position="74"/>
        <end position="95"/>
    </location>
</feature>
<protein>
    <submittedName>
        <fullName evidence="2">Uncharacterized protein</fullName>
    </submittedName>
</protein>
<feature type="compositionally biased region" description="Basic and acidic residues" evidence="1">
    <location>
        <begin position="16"/>
        <end position="31"/>
    </location>
</feature>
<feature type="region of interest" description="Disordered" evidence="1">
    <location>
        <begin position="1"/>
        <end position="48"/>
    </location>
</feature>
<keyword evidence="3" id="KW-1185">Reference proteome</keyword>
<gene>
    <name evidence="2" type="ORF">PIB30_027661</name>
</gene>
<organism evidence="2 3">
    <name type="scientific">Stylosanthes scabra</name>
    <dbReference type="NCBI Taxonomy" id="79078"/>
    <lineage>
        <taxon>Eukaryota</taxon>
        <taxon>Viridiplantae</taxon>
        <taxon>Streptophyta</taxon>
        <taxon>Embryophyta</taxon>
        <taxon>Tracheophyta</taxon>
        <taxon>Spermatophyta</taxon>
        <taxon>Magnoliopsida</taxon>
        <taxon>eudicotyledons</taxon>
        <taxon>Gunneridae</taxon>
        <taxon>Pentapetalae</taxon>
        <taxon>rosids</taxon>
        <taxon>fabids</taxon>
        <taxon>Fabales</taxon>
        <taxon>Fabaceae</taxon>
        <taxon>Papilionoideae</taxon>
        <taxon>50 kb inversion clade</taxon>
        <taxon>dalbergioids sensu lato</taxon>
        <taxon>Dalbergieae</taxon>
        <taxon>Pterocarpus clade</taxon>
        <taxon>Stylosanthes</taxon>
    </lineage>
</organism>
<evidence type="ECO:0000256" key="1">
    <source>
        <dbReference type="SAM" id="MobiDB-lite"/>
    </source>
</evidence>
<dbReference type="EMBL" id="JASCZI010060522">
    <property type="protein sequence ID" value="MED6133364.1"/>
    <property type="molecule type" value="Genomic_DNA"/>
</dbReference>
<evidence type="ECO:0000313" key="3">
    <source>
        <dbReference type="Proteomes" id="UP001341840"/>
    </source>
</evidence>
<accession>A0ABU6SAX9</accession>
<comment type="caution">
    <text evidence="2">The sequence shown here is derived from an EMBL/GenBank/DDBJ whole genome shotgun (WGS) entry which is preliminary data.</text>
</comment>
<sequence length="95" mass="10331">MRPPTHRSSYGSGIREAQRPRRESLGGRRSTENGAGSGEEASEGDFEGASNAVYGRRIFVAEDLVRNYEAGLEYAGPRPVAEGRGASRAMSHKYE</sequence>
<feature type="compositionally biased region" description="Polar residues" evidence="1">
    <location>
        <begin position="1"/>
        <end position="11"/>
    </location>
</feature>
<evidence type="ECO:0000313" key="2">
    <source>
        <dbReference type="EMBL" id="MED6133364.1"/>
    </source>
</evidence>
<proteinExistence type="predicted"/>
<name>A0ABU6SAX9_9FABA</name>
<dbReference type="Proteomes" id="UP001341840">
    <property type="component" value="Unassembled WGS sequence"/>
</dbReference>
<reference evidence="2 3" key="1">
    <citation type="journal article" date="2023" name="Plants (Basel)">
        <title>Bridging the Gap: Combining Genomics and Transcriptomics Approaches to Understand Stylosanthes scabra, an Orphan Legume from the Brazilian Caatinga.</title>
        <authorList>
            <person name="Ferreira-Neto J.R.C."/>
            <person name="da Silva M.D."/>
            <person name="Binneck E."/>
            <person name="de Melo N.F."/>
            <person name="da Silva R.H."/>
            <person name="de Melo A.L.T.M."/>
            <person name="Pandolfi V."/>
            <person name="Bustamante F.O."/>
            <person name="Brasileiro-Vidal A.C."/>
            <person name="Benko-Iseppon A.M."/>
        </authorList>
    </citation>
    <scope>NUCLEOTIDE SEQUENCE [LARGE SCALE GENOMIC DNA]</scope>
    <source>
        <tissue evidence="2">Leaves</tissue>
    </source>
</reference>